<proteinExistence type="predicted"/>
<dbReference type="AlphaFoldDB" id="A0A518HZA1"/>
<reference evidence="2 3" key="1">
    <citation type="submission" date="2019-03" db="EMBL/GenBank/DDBJ databases">
        <title>Deep-cultivation of Planctomycetes and their phenomic and genomic characterization uncovers novel biology.</title>
        <authorList>
            <person name="Wiegand S."/>
            <person name="Jogler M."/>
            <person name="Boedeker C."/>
            <person name="Pinto D."/>
            <person name="Vollmers J."/>
            <person name="Rivas-Marin E."/>
            <person name="Kohn T."/>
            <person name="Peeters S.H."/>
            <person name="Heuer A."/>
            <person name="Rast P."/>
            <person name="Oberbeckmann S."/>
            <person name="Bunk B."/>
            <person name="Jeske O."/>
            <person name="Meyerdierks A."/>
            <person name="Storesund J.E."/>
            <person name="Kallscheuer N."/>
            <person name="Luecker S."/>
            <person name="Lage O.M."/>
            <person name="Pohl T."/>
            <person name="Merkel B.J."/>
            <person name="Hornburger P."/>
            <person name="Mueller R.-W."/>
            <person name="Bruemmer F."/>
            <person name="Labrenz M."/>
            <person name="Spormann A.M."/>
            <person name="Op den Camp H."/>
            <person name="Overmann J."/>
            <person name="Amann R."/>
            <person name="Jetten M.S.M."/>
            <person name="Mascher T."/>
            <person name="Medema M.H."/>
            <person name="Devos D.P."/>
            <person name="Kaster A.-K."/>
            <person name="Ovreas L."/>
            <person name="Rohde M."/>
            <person name="Galperin M.Y."/>
            <person name="Jogler C."/>
        </authorList>
    </citation>
    <scope>NUCLEOTIDE SEQUENCE [LARGE SCALE GENOMIC DNA]</scope>
    <source>
        <strain evidence="2 3">Enr13</strain>
    </source>
</reference>
<organism evidence="2 3">
    <name type="scientific">Stieleria neptunia</name>
    <dbReference type="NCBI Taxonomy" id="2527979"/>
    <lineage>
        <taxon>Bacteria</taxon>
        <taxon>Pseudomonadati</taxon>
        <taxon>Planctomycetota</taxon>
        <taxon>Planctomycetia</taxon>
        <taxon>Pirellulales</taxon>
        <taxon>Pirellulaceae</taxon>
        <taxon>Stieleria</taxon>
    </lineage>
</organism>
<evidence type="ECO:0008006" key="4">
    <source>
        <dbReference type="Google" id="ProtNLM"/>
    </source>
</evidence>
<dbReference type="RefSeq" id="WP_145390271.1">
    <property type="nucleotide sequence ID" value="NZ_CP037423.1"/>
</dbReference>
<sequence length="133" mass="14816" precursor="true">MNSFRLVTLIFLFSVTSIAMADEGLQREPSDGGRFSLLPYGDTIVMLDAISGDTWILEKNDNKTPIWIPIRKVSHEMTDAVIAARATSKDELNIQVMPELGTMILRGKKEDVQKTMDALNRNESGKSKAESEN</sequence>
<evidence type="ECO:0000313" key="3">
    <source>
        <dbReference type="Proteomes" id="UP000319004"/>
    </source>
</evidence>
<dbReference type="EMBL" id="CP037423">
    <property type="protein sequence ID" value="QDV46104.1"/>
    <property type="molecule type" value="Genomic_DNA"/>
</dbReference>
<name>A0A518HZA1_9BACT</name>
<feature type="signal peptide" evidence="1">
    <location>
        <begin position="1"/>
        <end position="21"/>
    </location>
</feature>
<gene>
    <name evidence="2" type="ORF">Enr13x_60080</name>
</gene>
<evidence type="ECO:0000256" key="1">
    <source>
        <dbReference type="SAM" id="SignalP"/>
    </source>
</evidence>
<protein>
    <recommendedName>
        <fullName evidence="4">Preprotein translocase subunit SecD</fullName>
    </recommendedName>
</protein>
<dbReference type="Proteomes" id="UP000319004">
    <property type="component" value="Chromosome"/>
</dbReference>
<accession>A0A518HZA1</accession>
<keyword evidence="3" id="KW-1185">Reference proteome</keyword>
<keyword evidence="1" id="KW-0732">Signal</keyword>
<dbReference type="KEGG" id="snep:Enr13x_60080"/>
<evidence type="ECO:0000313" key="2">
    <source>
        <dbReference type="EMBL" id="QDV46104.1"/>
    </source>
</evidence>
<feature type="chain" id="PRO_5022077443" description="Preprotein translocase subunit SecD" evidence="1">
    <location>
        <begin position="22"/>
        <end position="133"/>
    </location>
</feature>